<dbReference type="GO" id="GO:0003700">
    <property type="term" value="F:DNA-binding transcription factor activity"/>
    <property type="evidence" value="ECO:0007669"/>
    <property type="project" value="InterPro"/>
</dbReference>
<dbReference type="GO" id="GO:0003677">
    <property type="term" value="F:DNA binding"/>
    <property type="evidence" value="ECO:0007669"/>
    <property type="project" value="UniProtKB-KW"/>
</dbReference>
<dbReference type="STRING" id="1423778.FC70_GL001073"/>
<dbReference type="Gene3D" id="1.10.10.10">
    <property type="entry name" value="Winged helix-like DNA-binding domain superfamily/Winged helix DNA-binding domain"/>
    <property type="match status" value="1"/>
</dbReference>
<gene>
    <name evidence="5" type="ORF">FC70_GL001073</name>
</gene>
<name>A0A0R1RJQ8_9LACO</name>
<dbReference type="Pfam" id="PF01047">
    <property type="entry name" value="MarR"/>
    <property type="match status" value="1"/>
</dbReference>
<dbReference type="EMBL" id="AZFE01000031">
    <property type="protein sequence ID" value="KRL55476.1"/>
    <property type="molecule type" value="Genomic_DNA"/>
</dbReference>
<comment type="caution">
    <text evidence="5">The sequence shown here is derived from an EMBL/GenBank/DDBJ whole genome shotgun (WGS) entry which is preliminary data.</text>
</comment>
<sequence>MSFVSDDLMKQLSFIGSASSAFMSQQQQTLTGQDRVLAVLAKENNLTQSYLAEILDLRPSSLAELLKKMENSGDIIRIEDDQDKRVKHIQLTTQGKSKTSKLASSKKSNASDTFLTGLDDQQQVELRDALGKIIAGWSPEFRAHSSRYIDPMDRLQAMQQMREEWLEKGGIDRKMSRHDLQVIFEKRFEEFHQNNHDLDKWNPWSRFKD</sequence>
<evidence type="ECO:0000313" key="5">
    <source>
        <dbReference type="EMBL" id="KRL55476.1"/>
    </source>
</evidence>
<organism evidence="5 6">
    <name type="scientific">Paucilactobacillus oligofermentans DSM 15707 = LMG 22743</name>
    <dbReference type="NCBI Taxonomy" id="1423778"/>
    <lineage>
        <taxon>Bacteria</taxon>
        <taxon>Bacillati</taxon>
        <taxon>Bacillota</taxon>
        <taxon>Bacilli</taxon>
        <taxon>Lactobacillales</taxon>
        <taxon>Lactobacillaceae</taxon>
        <taxon>Paucilactobacillus</taxon>
    </lineage>
</organism>
<dbReference type="Proteomes" id="UP000051697">
    <property type="component" value="Unassembled WGS sequence"/>
</dbReference>
<protein>
    <submittedName>
        <fullName evidence="5">MarR family transcriptional regulator</fullName>
    </submittedName>
</protein>
<feature type="domain" description="HTH marR-type" evidence="4">
    <location>
        <begin position="5"/>
        <end position="135"/>
    </location>
</feature>
<accession>A0A0R1RJQ8</accession>
<dbReference type="AlphaFoldDB" id="A0A0R1RJQ8"/>
<dbReference type="KEGG" id="lol:LACOL_0231"/>
<dbReference type="PRINTS" id="PR00598">
    <property type="entry name" value="HTHMARR"/>
</dbReference>
<dbReference type="InterPro" id="IPR036388">
    <property type="entry name" value="WH-like_DNA-bd_sf"/>
</dbReference>
<dbReference type="PANTHER" id="PTHR42756">
    <property type="entry name" value="TRANSCRIPTIONAL REGULATOR, MARR"/>
    <property type="match status" value="1"/>
</dbReference>
<evidence type="ECO:0000256" key="1">
    <source>
        <dbReference type="ARBA" id="ARBA00023015"/>
    </source>
</evidence>
<dbReference type="OrthoDB" id="3254893at2"/>
<dbReference type="PATRIC" id="fig|1423778.4.peg.1107"/>
<dbReference type="SMART" id="SM00347">
    <property type="entry name" value="HTH_MARR"/>
    <property type="match status" value="1"/>
</dbReference>
<dbReference type="PROSITE" id="PS50995">
    <property type="entry name" value="HTH_MARR_2"/>
    <property type="match status" value="1"/>
</dbReference>
<keyword evidence="1" id="KW-0805">Transcription regulation</keyword>
<dbReference type="InterPro" id="IPR036390">
    <property type="entry name" value="WH_DNA-bd_sf"/>
</dbReference>
<reference evidence="5 6" key="1">
    <citation type="journal article" date="2015" name="Genome Announc.">
        <title>Expanding the biotechnology potential of lactobacilli through comparative genomics of 213 strains and associated genera.</title>
        <authorList>
            <person name="Sun Z."/>
            <person name="Harris H.M."/>
            <person name="McCann A."/>
            <person name="Guo C."/>
            <person name="Argimon S."/>
            <person name="Zhang W."/>
            <person name="Yang X."/>
            <person name="Jeffery I.B."/>
            <person name="Cooney J.C."/>
            <person name="Kagawa T.F."/>
            <person name="Liu W."/>
            <person name="Song Y."/>
            <person name="Salvetti E."/>
            <person name="Wrobel A."/>
            <person name="Rasinkangas P."/>
            <person name="Parkhill J."/>
            <person name="Rea M.C."/>
            <person name="O'Sullivan O."/>
            <person name="Ritari J."/>
            <person name="Douillard F.P."/>
            <person name="Paul Ross R."/>
            <person name="Yang R."/>
            <person name="Briner A.E."/>
            <person name="Felis G.E."/>
            <person name="de Vos W.M."/>
            <person name="Barrangou R."/>
            <person name="Klaenhammer T.R."/>
            <person name="Caufield P.W."/>
            <person name="Cui Y."/>
            <person name="Zhang H."/>
            <person name="O'Toole P.W."/>
        </authorList>
    </citation>
    <scope>NUCLEOTIDE SEQUENCE [LARGE SCALE GENOMIC DNA]</scope>
    <source>
        <strain evidence="5 6">DSM 15707</strain>
    </source>
</reference>
<evidence type="ECO:0000259" key="4">
    <source>
        <dbReference type="PROSITE" id="PS50995"/>
    </source>
</evidence>
<proteinExistence type="predicted"/>
<dbReference type="RefSeq" id="WP_057890015.1">
    <property type="nucleotide sequence ID" value="NZ_AZFE01000031.1"/>
</dbReference>
<keyword evidence="2" id="KW-0238">DNA-binding</keyword>
<keyword evidence="3" id="KW-0804">Transcription</keyword>
<dbReference type="PANTHER" id="PTHR42756:SF1">
    <property type="entry name" value="TRANSCRIPTIONAL REPRESSOR OF EMRAB OPERON"/>
    <property type="match status" value="1"/>
</dbReference>
<evidence type="ECO:0000313" key="6">
    <source>
        <dbReference type="Proteomes" id="UP000051697"/>
    </source>
</evidence>
<dbReference type="SUPFAM" id="SSF46785">
    <property type="entry name" value="Winged helix' DNA-binding domain"/>
    <property type="match status" value="1"/>
</dbReference>
<dbReference type="InterPro" id="IPR000835">
    <property type="entry name" value="HTH_MarR-typ"/>
</dbReference>
<evidence type="ECO:0000256" key="3">
    <source>
        <dbReference type="ARBA" id="ARBA00023163"/>
    </source>
</evidence>
<keyword evidence="6" id="KW-1185">Reference proteome</keyword>
<evidence type="ECO:0000256" key="2">
    <source>
        <dbReference type="ARBA" id="ARBA00023125"/>
    </source>
</evidence>